<evidence type="ECO:0000256" key="4">
    <source>
        <dbReference type="ARBA" id="ARBA00022563"/>
    </source>
</evidence>
<dbReference type="Gene3D" id="3.40.430.10">
    <property type="entry name" value="Dihydrofolate Reductase, subunit A"/>
    <property type="match status" value="1"/>
</dbReference>
<keyword evidence="4 7" id="KW-0554">One-carbon metabolism</keyword>
<dbReference type="SUPFAM" id="SSF53597">
    <property type="entry name" value="Dihydrofolate reductase-like"/>
    <property type="match status" value="1"/>
</dbReference>
<name>A0ABW3MRN3_9MICO</name>
<dbReference type="PIRSF" id="PIRSF000194">
    <property type="entry name" value="DHFR"/>
    <property type="match status" value="1"/>
</dbReference>
<keyword evidence="5 7" id="KW-0521">NADP</keyword>
<dbReference type="PROSITE" id="PS51330">
    <property type="entry name" value="DHFR_2"/>
    <property type="match status" value="1"/>
</dbReference>
<evidence type="ECO:0000313" key="11">
    <source>
        <dbReference type="Proteomes" id="UP001597046"/>
    </source>
</evidence>
<evidence type="ECO:0000256" key="5">
    <source>
        <dbReference type="ARBA" id="ARBA00022857"/>
    </source>
</evidence>
<comment type="similarity">
    <text evidence="2 7 8">Belongs to the dihydrofolate reductase family.</text>
</comment>
<dbReference type="RefSeq" id="WP_386049927.1">
    <property type="nucleotide sequence ID" value="NZ_JBHTKH010000001.1"/>
</dbReference>
<feature type="domain" description="DHFR" evidence="9">
    <location>
        <begin position="7"/>
        <end position="165"/>
    </location>
</feature>
<evidence type="ECO:0000256" key="7">
    <source>
        <dbReference type="PIRNR" id="PIRNR000194"/>
    </source>
</evidence>
<evidence type="ECO:0000256" key="6">
    <source>
        <dbReference type="ARBA" id="ARBA00023002"/>
    </source>
</evidence>
<comment type="pathway">
    <text evidence="1 7">Cofactor biosynthesis; tetrahydrofolate biosynthesis; 5,6,7,8-tetrahydrofolate from 7,8-dihydrofolate: step 1/1.</text>
</comment>
<dbReference type="PROSITE" id="PS00075">
    <property type="entry name" value="DHFR_1"/>
    <property type="match status" value="1"/>
</dbReference>
<evidence type="ECO:0000256" key="3">
    <source>
        <dbReference type="ARBA" id="ARBA00012856"/>
    </source>
</evidence>
<protein>
    <recommendedName>
        <fullName evidence="3 7">Dihydrofolate reductase</fullName>
        <ecNumber evidence="3 7">1.5.1.3</ecNumber>
    </recommendedName>
</protein>
<comment type="catalytic activity">
    <reaction evidence="7">
        <text>(6S)-5,6,7,8-tetrahydrofolate + NADP(+) = 7,8-dihydrofolate + NADPH + H(+)</text>
        <dbReference type="Rhea" id="RHEA:15009"/>
        <dbReference type="ChEBI" id="CHEBI:15378"/>
        <dbReference type="ChEBI" id="CHEBI:57451"/>
        <dbReference type="ChEBI" id="CHEBI:57453"/>
        <dbReference type="ChEBI" id="CHEBI:57783"/>
        <dbReference type="ChEBI" id="CHEBI:58349"/>
        <dbReference type="EC" id="1.5.1.3"/>
    </reaction>
</comment>
<accession>A0ABW3MRN3</accession>
<dbReference type="InterPro" id="IPR001796">
    <property type="entry name" value="DHFR_dom"/>
</dbReference>
<dbReference type="Pfam" id="PF00186">
    <property type="entry name" value="DHFR_1"/>
    <property type="match status" value="1"/>
</dbReference>
<comment type="function">
    <text evidence="7">Key enzyme in folate metabolism. Catalyzes an essential reaction for de novo glycine and purine synthesis, and for DNA precursor synthesis.</text>
</comment>
<dbReference type="Proteomes" id="UP001597046">
    <property type="component" value="Unassembled WGS sequence"/>
</dbReference>
<evidence type="ECO:0000256" key="2">
    <source>
        <dbReference type="ARBA" id="ARBA00009539"/>
    </source>
</evidence>
<dbReference type="InterPro" id="IPR024072">
    <property type="entry name" value="DHFR-like_dom_sf"/>
</dbReference>
<comment type="caution">
    <text evidence="10">The sequence shown here is derived from an EMBL/GenBank/DDBJ whole genome shotgun (WGS) entry which is preliminary data.</text>
</comment>
<evidence type="ECO:0000256" key="8">
    <source>
        <dbReference type="RuleBase" id="RU004474"/>
    </source>
</evidence>
<gene>
    <name evidence="10" type="ORF">ACFQ2V_00350</name>
</gene>
<reference evidence="11" key="1">
    <citation type="journal article" date="2019" name="Int. J. Syst. Evol. Microbiol.">
        <title>The Global Catalogue of Microorganisms (GCM) 10K type strain sequencing project: providing services to taxonomists for standard genome sequencing and annotation.</title>
        <authorList>
            <consortium name="The Broad Institute Genomics Platform"/>
            <consortium name="The Broad Institute Genome Sequencing Center for Infectious Disease"/>
            <person name="Wu L."/>
            <person name="Ma J."/>
        </authorList>
    </citation>
    <scope>NUCLEOTIDE SEQUENCE [LARGE SCALE GENOMIC DNA]</scope>
    <source>
        <strain evidence="11">CCUG 57508</strain>
    </source>
</reference>
<dbReference type="InterPro" id="IPR017925">
    <property type="entry name" value="DHFR_CS"/>
</dbReference>
<sequence>MTEVRPNVTMIAAVGRNGVIGDGLTMPWHLPEDLKFFKRTTMGHPMVMGRRTFDTMGVLPGRRSIVVTRDTGWSHDGVEVAHSLQQALDLVPRERELFVVGGGEVYRLALPYAARLLVTEVEQSPPGSVTFPAIDPDTWVETAREAGTGFSWVTYERRDGARDAP</sequence>
<evidence type="ECO:0000256" key="1">
    <source>
        <dbReference type="ARBA" id="ARBA00004903"/>
    </source>
</evidence>
<proteinExistence type="inferred from homology"/>
<organism evidence="10 11">
    <name type="scientific">Terrabacter terrigena</name>
    <dbReference type="NCBI Taxonomy" id="574718"/>
    <lineage>
        <taxon>Bacteria</taxon>
        <taxon>Bacillati</taxon>
        <taxon>Actinomycetota</taxon>
        <taxon>Actinomycetes</taxon>
        <taxon>Micrococcales</taxon>
        <taxon>Intrasporangiaceae</taxon>
        <taxon>Terrabacter</taxon>
    </lineage>
</organism>
<evidence type="ECO:0000313" key="10">
    <source>
        <dbReference type="EMBL" id="MFD1052738.1"/>
    </source>
</evidence>
<dbReference type="PANTHER" id="PTHR48069">
    <property type="entry name" value="DIHYDROFOLATE REDUCTASE"/>
    <property type="match status" value="1"/>
</dbReference>
<dbReference type="InterPro" id="IPR012259">
    <property type="entry name" value="DHFR"/>
</dbReference>
<dbReference type="EC" id="1.5.1.3" evidence="3 7"/>
<dbReference type="PRINTS" id="PR00070">
    <property type="entry name" value="DHFR"/>
</dbReference>
<dbReference type="EMBL" id="JBHTKH010000001">
    <property type="protein sequence ID" value="MFD1052738.1"/>
    <property type="molecule type" value="Genomic_DNA"/>
</dbReference>
<evidence type="ECO:0000259" key="9">
    <source>
        <dbReference type="PROSITE" id="PS51330"/>
    </source>
</evidence>
<dbReference type="CDD" id="cd00209">
    <property type="entry name" value="DHFR"/>
    <property type="match status" value="1"/>
</dbReference>
<dbReference type="PANTHER" id="PTHR48069:SF3">
    <property type="entry name" value="DIHYDROFOLATE REDUCTASE"/>
    <property type="match status" value="1"/>
</dbReference>
<dbReference type="GO" id="GO:0004146">
    <property type="term" value="F:dihydrofolate reductase activity"/>
    <property type="evidence" value="ECO:0007669"/>
    <property type="project" value="UniProtKB-EC"/>
</dbReference>
<keyword evidence="6 7" id="KW-0560">Oxidoreductase</keyword>
<keyword evidence="11" id="KW-1185">Reference proteome</keyword>